<dbReference type="InterPro" id="IPR001041">
    <property type="entry name" value="2Fe-2S_ferredoxin-type"/>
</dbReference>
<dbReference type="Proteomes" id="UP000826725">
    <property type="component" value="Chromosome"/>
</dbReference>
<protein>
    <submittedName>
        <fullName evidence="2">Ferredoxin</fullName>
    </submittedName>
</protein>
<dbReference type="InterPro" id="IPR040506">
    <property type="entry name" value="RACo_linker"/>
</dbReference>
<proteinExistence type="predicted"/>
<dbReference type="CDD" id="cd00207">
    <property type="entry name" value="fer2"/>
    <property type="match status" value="1"/>
</dbReference>
<reference evidence="2" key="1">
    <citation type="submission" date="2020-09" db="EMBL/GenBank/DDBJ databases">
        <title>Desulfogranum mesoprofundum gen. nov., sp. nov., a novel mesophilic, sulfate-reducing chemolithoautotroph isolated from a deep-sea hydrothermal vent chimney in the Suiyo Seamount.</title>
        <authorList>
            <person name="Hashimoto Y."/>
            <person name="Nakagawa S."/>
        </authorList>
    </citation>
    <scope>NUCLEOTIDE SEQUENCE</scope>
    <source>
        <strain evidence="2">KT2</strain>
    </source>
</reference>
<gene>
    <name evidence="2" type="ORF">DGMP_38820</name>
</gene>
<keyword evidence="3" id="KW-1185">Reference proteome</keyword>
<dbReference type="PROSITE" id="PS51085">
    <property type="entry name" value="2FE2S_FER_2"/>
    <property type="match status" value="1"/>
</dbReference>
<dbReference type="GO" id="GO:0051536">
    <property type="term" value="F:iron-sulfur cluster binding"/>
    <property type="evidence" value="ECO:0007669"/>
    <property type="project" value="InterPro"/>
</dbReference>
<dbReference type="AlphaFoldDB" id="A0A8D5FX10"/>
<evidence type="ECO:0000313" key="3">
    <source>
        <dbReference type="Proteomes" id="UP000826725"/>
    </source>
</evidence>
<dbReference type="Pfam" id="PF00111">
    <property type="entry name" value="Fer2"/>
    <property type="match status" value="1"/>
</dbReference>
<dbReference type="KEGG" id="dbk:DGMP_38820"/>
<dbReference type="InterPro" id="IPR041414">
    <property type="entry name" value="Raco-like_middle"/>
</dbReference>
<evidence type="ECO:0000313" key="2">
    <source>
        <dbReference type="EMBL" id="BCL63189.1"/>
    </source>
</evidence>
<sequence>MKHTVQFLPDKRTITVDHGENLLAAAAKAGVYIHAFCGGDGVCGKCKVQLLEGELEAGNSAALTGEEINQSIHLACISSIVSDSTIQIPEIVQSDGRALKSKPKTTRSLSAESLEILVGEWQIAPPVRKLFLKLPPPTLDDNISDMQRLFREIKKHLPDNPEPDYDHPELIRELPFILREADWEVTLILLHGKGEEEPDRIIAVEPGDTTDQLYGLAIDLGTTTICGVLLDLNSGEVVEEGSGYNSQIGYGEDVISRIVYSQRSGGLRILQEKVVYTINTIIEDICKKIIINPSDISYIMAAGNTVMSHLLLGIDPKYIREAPYVPSVNQFPLTKAADLGIMAHPSVRLFLYPCVASYVGGDIVAGVHSCQMHKSDAITLFIDIGTNGEIVVGNKDWMVCAACSAGPAFEGGGIKFGMRASSGAIENFHIHGETFDPMIVTIGATKPRGICGSGLISIVPELLDAGIINQRGKFVRDHNHPRIRKGTDGWEYVIAWSHDSLIGEDIVITEIDLDNLIRAKGAMFAGYQTLLTSVGLSFDDLDRIILAGNFGAHIDLERAISIGLLPDIDRNNFFYLGNASMLGCQISLTDHRRFRERAEVRTLMTNLELSDNIDFMNHYMAALFLPHTDLDLFPNVGRGNE</sequence>
<name>A0A8D5FX10_9BACT</name>
<dbReference type="PANTHER" id="PTHR42895">
    <property type="entry name" value="IRON-SULFUR CLUSTER-BINDING PROTEIN-RELATED"/>
    <property type="match status" value="1"/>
</dbReference>
<dbReference type="PANTHER" id="PTHR42895:SF1">
    <property type="entry name" value="IRON-SULFUR CLUSTER PROTEIN"/>
    <property type="match status" value="1"/>
</dbReference>
<accession>A0A8D5FX10</accession>
<dbReference type="Pfam" id="PF17651">
    <property type="entry name" value="Raco_middle"/>
    <property type="match status" value="1"/>
</dbReference>
<evidence type="ECO:0000259" key="1">
    <source>
        <dbReference type="PROSITE" id="PS51085"/>
    </source>
</evidence>
<dbReference type="EMBL" id="AP024086">
    <property type="protein sequence ID" value="BCL63189.1"/>
    <property type="molecule type" value="Genomic_DNA"/>
</dbReference>
<feature type="domain" description="2Fe-2S ferredoxin-type" evidence="1">
    <location>
        <begin position="3"/>
        <end position="92"/>
    </location>
</feature>
<dbReference type="RefSeq" id="WP_228855464.1">
    <property type="nucleotide sequence ID" value="NZ_AP024086.1"/>
</dbReference>
<dbReference type="InterPro" id="IPR027980">
    <property type="entry name" value="RACo_C"/>
</dbReference>
<dbReference type="Pfam" id="PF14574">
    <property type="entry name" value="RACo_C_ter"/>
    <property type="match status" value="1"/>
</dbReference>
<organism evidence="2 3">
    <name type="scientific">Desulfomarina profundi</name>
    <dbReference type="NCBI Taxonomy" id="2772557"/>
    <lineage>
        <taxon>Bacteria</taxon>
        <taxon>Pseudomonadati</taxon>
        <taxon>Thermodesulfobacteriota</taxon>
        <taxon>Desulfobulbia</taxon>
        <taxon>Desulfobulbales</taxon>
        <taxon>Desulfobulbaceae</taxon>
        <taxon>Desulfomarina</taxon>
    </lineage>
</organism>
<dbReference type="Pfam" id="PF17650">
    <property type="entry name" value="RACo_linker"/>
    <property type="match status" value="1"/>
</dbReference>
<dbReference type="InterPro" id="IPR052911">
    <property type="entry name" value="Corrinoid_activation_enz"/>
</dbReference>